<dbReference type="Proteomes" id="UP000002894">
    <property type="component" value="Segment"/>
</dbReference>
<gene>
    <name evidence="2" type="ORF">Aes012_061</name>
</gene>
<feature type="region of interest" description="Disordered" evidence="1">
    <location>
        <begin position="1"/>
        <end position="33"/>
    </location>
</feature>
<evidence type="ECO:0000313" key="2">
    <source>
        <dbReference type="EMBL" id="AFN69691.1"/>
    </source>
</evidence>
<keyword evidence="3" id="KW-1185">Reference proteome</keyword>
<sequence length="33" mass="3849">MEGYIVQQKFVRTDIPAPEPEKEDESENPKTDK</sequence>
<dbReference type="KEGG" id="vg:15041300"/>
<reference evidence="2 3" key="1">
    <citation type="submission" date="2011-07" db="EMBL/GenBank/DDBJ databases">
        <title>Complete genome of Aeromonas phage Aes012.</title>
        <authorList>
            <person name="Petrov V.M."/>
            <person name="Ratnayaka S."/>
            <person name="Karam J.D."/>
        </authorList>
    </citation>
    <scope>NUCLEOTIDE SEQUENCE [LARGE SCALE GENOMIC DNA]</scope>
</reference>
<dbReference type="EMBL" id="JN377895">
    <property type="protein sequence ID" value="AFN69691.1"/>
    <property type="molecule type" value="Genomic_DNA"/>
</dbReference>
<organism evidence="2 3">
    <name type="scientific">Aeromonas phage Aes012</name>
    <dbReference type="NCBI Taxonomy" id="1198014"/>
    <lineage>
        <taxon>Viruses</taxon>
        <taxon>Duplodnaviria</taxon>
        <taxon>Heunggongvirae</taxon>
        <taxon>Uroviricota</taxon>
        <taxon>Caudoviricetes</taxon>
        <taxon>Pantevenvirales</taxon>
        <taxon>Straboviridae</taxon>
        <taxon>Tulanevirus</taxon>
        <taxon>Tulanevirus aes12</taxon>
    </lineage>
</organism>
<name>I6YMC6_9CAUD</name>
<accession>I6YMC6</accession>
<proteinExistence type="predicted"/>
<dbReference type="RefSeq" id="YP_007677778.1">
    <property type="nucleotide sequence ID" value="NC_020879.1"/>
</dbReference>
<protein>
    <submittedName>
        <fullName evidence="2">Putative phage protein</fullName>
    </submittedName>
</protein>
<evidence type="ECO:0000256" key="1">
    <source>
        <dbReference type="SAM" id="MobiDB-lite"/>
    </source>
</evidence>
<dbReference type="GeneID" id="15041300"/>
<evidence type="ECO:0000313" key="3">
    <source>
        <dbReference type="Proteomes" id="UP000002894"/>
    </source>
</evidence>